<evidence type="ECO:0000256" key="3">
    <source>
        <dbReference type="ARBA" id="ARBA00022692"/>
    </source>
</evidence>
<keyword evidence="3 6" id="KW-0812">Transmembrane</keyword>
<dbReference type="InterPro" id="IPR018076">
    <property type="entry name" value="T2SS_GspF_dom"/>
</dbReference>
<keyword evidence="2" id="KW-1003">Cell membrane</keyword>
<comment type="subcellular location">
    <subcellularLocation>
        <location evidence="1">Cell membrane</location>
        <topology evidence="1">Multi-pass membrane protein</topology>
    </subcellularLocation>
</comment>
<dbReference type="InterPro" id="IPR042094">
    <property type="entry name" value="T2SS_GspF_sf"/>
</dbReference>
<dbReference type="Proteomes" id="UP000256661">
    <property type="component" value="Unassembled WGS sequence"/>
</dbReference>
<name>A0A3D9SLK7_9ACTN</name>
<dbReference type="Pfam" id="PF00482">
    <property type="entry name" value="T2SSF"/>
    <property type="match status" value="1"/>
</dbReference>
<feature type="transmembrane region" description="Helical" evidence="6">
    <location>
        <begin position="269"/>
        <end position="288"/>
    </location>
</feature>
<dbReference type="Gene3D" id="1.20.81.30">
    <property type="entry name" value="Type II secretion system (T2SS), domain F"/>
    <property type="match status" value="1"/>
</dbReference>
<dbReference type="GO" id="GO:0005886">
    <property type="term" value="C:plasma membrane"/>
    <property type="evidence" value="ECO:0007669"/>
    <property type="project" value="UniProtKB-SubCell"/>
</dbReference>
<reference evidence="8 9" key="1">
    <citation type="submission" date="2018-08" db="EMBL/GenBank/DDBJ databases">
        <title>Sequencing the genomes of 1000 actinobacteria strains.</title>
        <authorList>
            <person name="Klenk H.-P."/>
        </authorList>
    </citation>
    <scope>NUCLEOTIDE SEQUENCE [LARGE SCALE GENOMIC DNA]</scope>
    <source>
        <strain evidence="8 9">DSM 43927</strain>
    </source>
</reference>
<keyword evidence="5 6" id="KW-0472">Membrane</keyword>
<gene>
    <name evidence="8" type="ORF">DFJ69_2267</name>
</gene>
<dbReference type="OrthoDB" id="597333at2"/>
<evidence type="ECO:0000256" key="4">
    <source>
        <dbReference type="ARBA" id="ARBA00022989"/>
    </source>
</evidence>
<feature type="transmembrane region" description="Helical" evidence="6">
    <location>
        <begin position="103"/>
        <end position="136"/>
    </location>
</feature>
<evidence type="ECO:0000313" key="8">
    <source>
        <dbReference type="EMBL" id="REE96816.1"/>
    </source>
</evidence>
<comment type="caution">
    <text evidence="8">The sequence shown here is derived from an EMBL/GenBank/DDBJ whole genome shotgun (WGS) entry which is preliminary data.</text>
</comment>
<dbReference type="PANTHER" id="PTHR35007">
    <property type="entry name" value="INTEGRAL MEMBRANE PROTEIN-RELATED"/>
    <property type="match status" value="1"/>
</dbReference>
<evidence type="ECO:0000256" key="6">
    <source>
        <dbReference type="SAM" id="Phobius"/>
    </source>
</evidence>
<dbReference type="EMBL" id="QTTT01000001">
    <property type="protein sequence ID" value="REE96816.1"/>
    <property type="molecule type" value="Genomic_DNA"/>
</dbReference>
<evidence type="ECO:0000256" key="1">
    <source>
        <dbReference type="ARBA" id="ARBA00004651"/>
    </source>
</evidence>
<protein>
    <submittedName>
        <fullName evidence="8">Tight adherence protein B</fullName>
    </submittedName>
</protein>
<dbReference type="PANTHER" id="PTHR35007:SF1">
    <property type="entry name" value="PILUS ASSEMBLY PROTEIN"/>
    <property type="match status" value="1"/>
</dbReference>
<evidence type="ECO:0000256" key="5">
    <source>
        <dbReference type="ARBA" id="ARBA00023136"/>
    </source>
</evidence>
<proteinExistence type="predicted"/>
<keyword evidence="4 6" id="KW-1133">Transmembrane helix</keyword>
<accession>A0A3D9SLK7</accession>
<feature type="domain" description="Type II secretion system protein GspF" evidence="7">
    <location>
        <begin position="161"/>
        <end position="286"/>
    </location>
</feature>
<evidence type="ECO:0000313" key="9">
    <source>
        <dbReference type="Proteomes" id="UP000256661"/>
    </source>
</evidence>
<organism evidence="8 9">
    <name type="scientific">Thermomonospora umbrina</name>
    <dbReference type="NCBI Taxonomy" id="111806"/>
    <lineage>
        <taxon>Bacteria</taxon>
        <taxon>Bacillati</taxon>
        <taxon>Actinomycetota</taxon>
        <taxon>Actinomycetes</taxon>
        <taxon>Streptosporangiales</taxon>
        <taxon>Thermomonosporaceae</taxon>
        <taxon>Thermomonospora</taxon>
    </lineage>
</organism>
<feature type="transmembrane region" description="Helical" evidence="6">
    <location>
        <begin position="300"/>
        <end position="320"/>
    </location>
</feature>
<dbReference type="RefSeq" id="WP_116022405.1">
    <property type="nucleotide sequence ID" value="NZ_QTTT01000001.1"/>
</dbReference>
<keyword evidence="9" id="KW-1185">Reference proteome</keyword>
<dbReference type="AlphaFoldDB" id="A0A3D9SLK7"/>
<sequence>MNTGTGGDETLLLAGLAACFVAVALLVVAVASLSRAGSAPDWARRIDRYRASRDDDEAPGERPHPARRALAAGEWTVRSGEMEDRVAHRLDQAGMSLRPHEWVLVRVGVTLVLAVAVTLLSGAAFGGLLGALLGWLGTRAYLASRTRRRLTAFSDQLPGALALVAGSLRSGFTVSQALERLARQDLQPLGAEMSRAVAETRLGASVEDALDKVADRMVCPDLSWIVLAVRIQREVGGNLAEVIDTTVETMRERTRLRRQIRALSAEGRLTAYVLIALPVVLAALMMLMRPDYMRPLFTEPLGVLMLVAGVVALLVGWVWMSRVIKVEA</sequence>
<evidence type="ECO:0000259" key="7">
    <source>
        <dbReference type="Pfam" id="PF00482"/>
    </source>
</evidence>
<evidence type="ECO:0000256" key="2">
    <source>
        <dbReference type="ARBA" id="ARBA00022475"/>
    </source>
</evidence>